<gene>
    <name evidence="2" type="ORF">LSINAPIS_LOCUS13176</name>
</gene>
<evidence type="ECO:0000256" key="1">
    <source>
        <dbReference type="SAM" id="MobiDB-lite"/>
    </source>
</evidence>
<evidence type="ECO:0000313" key="3">
    <source>
        <dbReference type="Proteomes" id="UP000324832"/>
    </source>
</evidence>
<protein>
    <submittedName>
        <fullName evidence="2">Uncharacterized protein</fullName>
    </submittedName>
</protein>
<keyword evidence="3" id="KW-1185">Reference proteome</keyword>
<proteinExistence type="predicted"/>
<dbReference type="EMBL" id="FZQP02006632">
    <property type="protein sequence ID" value="VVD03121.1"/>
    <property type="molecule type" value="Genomic_DNA"/>
</dbReference>
<feature type="non-terminal residue" evidence="2">
    <location>
        <position position="83"/>
    </location>
</feature>
<reference evidence="2 3" key="1">
    <citation type="submission" date="2017-07" db="EMBL/GenBank/DDBJ databases">
        <authorList>
            <person name="Talla V."/>
            <person name="Backstrom N."/>
        </authorList>
    </citation>
    <scope>NUCLEOTIDE SEQUENCE [LARGE SCALE GENOMIC DNA]</scope>
</reference>
<organism evidence="2 3">
    <name type="scientific">Leptidea sinapis</name>
    <dbReference type="NCBI Taxonomy" id="189913"/>
    <lineage>
        <taxon>Eukaryota</taxon>
        <taxon>Metazoa</taxon>
        <taxon>Ecdysozoa</taxon>
        <taxon>Arthropoda</taxon>
        <taxon>Hexapoda</taxon>
        <taxon>Insecta</taxon>
        <taxon>Pterygota</taxon>
        <taxon>Neoptera</taxon>
        <taxon>Endopterygota</taxon>
        <taxon>Lepidoptera</taxon>
        <taxon>Glossata</taxon>
        <taxon>Ditrysia</taxon>
        <taxon>Papilionoidea</taxon>
        <taxon>Pieridae</taxon>
        <taxon>Dismorphiinae</taxon>
        <taxon>Leptidea</taxon>
    </lineage>
</organism>
<feature type="region of interest" description="Disordered" evidence="1">
    <location>
        <begin position="63"/>
        <end position="83"/>
    </location>
</feature>
<feature type="non-terminal residue" evidence="2">
    <location>
        <position position="1"/>
    </location>
</feature>
<evidence type="ECO:0000313" key="2">
    <source>
        <dbReference type="EMBL" id="VVD03121.1"/>
    </source>
</evidence>
<dbReference type="Proteomes" id="UP000324832">
    <property type="component" value="Unassembled WGS sequence"/>
</dbReference>
<name>A0A5E4QYH8_9NEOP</name>
<dbReference type="AlphaFoldDB" id="A0A5E4QYH8"/>
<sequence>VVIEAMKVCSRRLYTYMALVTHAYKPTYLVIDAAVKGLEVVLDIPLGDKVVAETMLTIKLMQKEETEQQSPQTPKDIFELEDE</sequence>
<accession>A0A5E4QYH8</accession>